<gene>
    <name evidence="4" type="primary">LOC108745034</name>
</gene>
<dbReference type="Pfam" id="PF04113">
    <property type="entry name" value="Gpi16"/>
    <property type="match status" value="2"/>
</dbReference>
<dbReference type="Proteomes" id="UP000192223">
    <property type="component" value="Unplaced"/>
</dbReference>
<feature type="signal peptide" evidence="2">
    <location>
        <begin position="1"/>
        <end position="16"/>
    </location>
</feature>
<dbReference type="PANTHER" id="PTHR12959:SF11">
    <property type="entry name" value="GPI TRANSAMIDASE COMPONENT PIG-T"/>
    <property type="match status" value="1"/>
</dbReference>
<protein>
    <submittedName>
        <fullName evidence="4">GPI transamidase component PIG-T</fullName>
    </submittedName>
</protein>
<dbReference type="KEGG" id="apln:108745034"/>
<evidence type="ECO:0000313" key="4">
    <source>
        <dbReference type="RefSeq" id="XP_018336567.1"/>
    </source>
</evidence>
<keyword evidence="3" id="KW-1185">Reference proteome</keyword>
<dbReference type="FunCoup" id="A0A1W4XUV2">
    <property type="interactions" value="1347"/>
</dbReference>
<organism evidence="3 4">
    <name type="scientific">Agrilus planipennis</name>
    <name type="common">Emerald ash borer</name>
    <name type="synonym">Agrilus marcopoli</name>
    <dbReference type="NCBI Taxonomy" id="224129"/>
    <lineage>
        <taxon>Eukaryota</taxon>
        <taxon>Metazoa</taxon>
        <taxon>Ecdysozoa</taxon>
        <taxon>Arthropoda</taxon>
        <taxon>Hexapoda</taxon>
        <taxon>Insecta</taxon>
        <taxon>Pterygota</taxon>
        <taxon>Neoptera</taxon>
        <taxon>Endopterygota</taxon>
        <taxon>Coleoptera</taxon>
        <taxon>Polyphaga</taxon>
        <taxon>Elateriformia</taxon>
        <taxon>Buprestoidea</taxon>
        <taxon>Buprestidae</taxon>
        <taxon>Agrilinae</taxon>
        <taxon>Agrilus</taxon>
    </lineage>
</organism>
<dbReference type="CTD" id="31772"/>
<name>A0A1W4XUV2_AGRPL</name>
<dbReference type="GeneID" id="108745034"/>
<keyword evidence="1" id="KW-0812">Transmembrane</keyword>
<sequence>MCLLFFVSYYISVVLCSSEHFTEELLIKPLHSEQVYTHFHFVTKWDSDPNTENFRHTNIFSRAIGEIIHRYNVQELHLSLTTGLWRYESWGYPVVNAGPGAELWVWFKPDTVNVDDKWKFLTNALSGLICASLNFIDKTNSVSPKYSFKPSGLVREPINSTFLRYASLPKEHACTENLTPWKKLLPCKGRTGLGSLLNAGYIHNTRYHSLSIAIRTVCRDESCTVPSLILEQTVGLTYDYQMLGTRNWSIRRLFGQGILGPCPLAESTTVYVDTGSNFSIPFSLSPSPNEWLTSLRGGQEGRFAKYTITYKPISIASSYNDKQNVLLKSPPPLFASQYFTYYGQEKGGLNVKIHNNHWASLDVVVLQNIPWIMPLFLHTLSMKTNGKENKPLKLFYMPGKMRERPTHFEYVLRLPAKSVTIISVEFRYTFLKWTEYPPDANHGIYIPPAVISALLPLARNITSLPQDGVTFSDSFNASRSSYLVQIRTESVIITLPTPDFSMPYNAICLACTVVALAFGPLHNITTKRLGRKTKDKERLLTKIKRKLKNVFCKKTINRELNSEEDEKTNESIVKEFNSVCENVEKETKKER</sequence>
<dbReference type="RefSeq" id="XP_018336567.1">
    <property type="nucleotide sequence ID" value="XM_018481065.1"/>
</dbReference>
<dbReference type="STRING" id="224129.A0A1W4XUV2"/>
<dbReference type="GO" id="GO:0016255">
    <property type="term" value="P:attachment of GPI anchor to protein"/>
    <property type="evidence" value="ECO:0007669"/>
    <property type="project" value="InterPro"/>
</dbReference>
<dbReference type="InParanoid" id="A0A1W4XUV2"/>
<feature type="chain" id="PRO_5010731925" evidence="2">
    <location>
        <begin position="17"/>
        <end position="591"/>
    </location>
</feature>
<dbReference type="OrthoDB" id="331263at2759"/>
<feature type="transmembrane region" description="Helical" evidence="1">
    <location>
        <begin position="504"/>
        <end position="524"/>
    </location>
</feature>
<accession>A0A1W4XUV2</accession>
<evidence type="ECO:0000256" key="1">
    <source>
        <dbReference type="SAM" id="Phobius"/>
    </source>
</evidence>
<dbReference type="PANTHER" id="PTHR12959">
    <property type="entry name" value="GPI TRANSAMIDASE COMPONENT PIG-T-RELATED"/>
    <property type="match status" value="1"/>
</dbReference>
<keyword evidence="1" id="KW-0472">Membrane</keyword>
<dbReference type="GO" id="GO:0042765">
    <property type="term" value="C:GPI-anchor transamidase complex"/>
    <property type="evidence" value="ECO:0007669"/>
    <property type="project" value="InterPro"/>
</dbReference>
<dbReference type="InterPro" id="IPR007245">
    <property type="entry name" value="PIG-T"/>
</dbReference>
<dbReference type="AlphaFoldDB" id="A0A1W4XUV2"/>
<keyword evidence="2" id="KW-0732">Signal</keyword>
<proteinExistence type="predicted"/>
<evidence type="ECO:0000256" key="2">
    <source>
        <dbReference type="SAM" id="SignalP"/>
    </source>
</evidence>
<evidence type="ECO:0000313" key="3">
    <source>
        <dbReference type="Proteomes" id="UP000192223"/>
    </source>
</evidence>
<keyword evidence="1" id="KW-1133">Transmembrane helix</keyword>
<reference evidence="4" key="1">
    <citation type="submission" date="2025-08" db="UniProtKB">
        <authorList>
            <consortium name="RefSeq"/>
        </authorList>
    </citation>
    <scope>IDENTIFICATION</scope>
    <source>
        <tissue evidence="4">Entire body</tissue>
    </source>
</reference>